<dbReference type="PaxDb" id="4081-Solyc05g023990.1.1"/>
<dbReference type="InParanoid" id="A0A3Q7HBU4"/>
<organism evidence="1">
    <name type="scientific">Solanum lycopersicum</name>
    <name type="common">Tomato</name>
    <name type="synonym">Lycopersicon esculentum</name>
    <dbReference type="NCBI Taxonomy" id="4081"/>
    <lineage>
        <taxon>Eukaryota</taxon>
        <taxon>Viridiplantae</taxon>
        <taxon>Streptophyta</taxon>
        <taxon>Embryophyta</taxon>
        <taxon>Tracheophyta</taxon>
        <taxon>Spermatophyta</taxon>
        <taxon>Magnoliopsida</taxon>
        <taxon>eudicotyledons</taxon>
        <taxon>Gunneridae</taxon>
        <taxon>Pentapetalae</taxon>
        <taxon>asterids</taxon>
        <taxon>lamiids</taxon>
        <taxon>Solanales</taxon>
        <taxon>Solanaceae</taxon>
        <taxon>Solanoideae</taxon>
        <taxon>Solaneae</taxon>
        <taxon>Solanum</taxon>
        <taxon>Solanum subgen. Lycopersicon</taxon>
    </lineage>
</organism>
<dbReference type="Proteomes" id="UP000004994">
    <property type="component" value="Chromosome 5"/>
</dbReference>
<evidence type="ECO:0000313" key="1">
    <source>
        <dbReference type="EnsemblPlants" id="Solyc05g023990.2.1.1"/>
    </source>
</evidence>
<name>A0A3Q7HBU4_SOLLC</name>
<reference evidence="1" key="1">
    <citation type="journal article" date="2012" name="Nature">
        <title>The tomato genome sequence provides insights into fleshy fruit evolution.</title>
        <authorList>
            <consortium name="Tomato Genome Consortium"/>
        </authorList>
    </citation>
    <scope>NUCLEOTIDE SEQUENCE [LARGE SCALE GENOMIC DNA]</scope>
    <source>
        <strain evidence="1">cv. Heinz 1706</strain>
    </source>
</reference>
<sequence>VTDDLNKCVSLNYLDVGNNESTGSFPDISSLTELTHSHGILWRI</sequence>
<protein>
    <submittedName>
        <fullName evidence="1">Uncharacterized protein</fullName>
    </submittedName>
</protein>
<accession>A0A3Q7HBU4</accession>
<evidence type="ECO:0000313" key="2">
    <source>
        <dbReference type="Proteomes" id="UP000004994"/>
    </source>
</evidence>
<dbReference type="EnsemblPlants" id="Solyc05g023990.2.1">
    <property type="protein sequence ID" value="Solyc05g023990.2.1.1"/>
    <property type="gene ID" value="Solyc05g023990.2"/>
</dbReference>
<proteinExistence type="predicted"/>
<dbReference type="AlphaFoldDB" id="A0A3Q7HBU4"/>
<reference evidence="1" key="2">
    <citation type="submission" date="2019-01" db="UniProtKB">
        <authorList>
            <consortium name="EnsemblPlants"/>
        </authorList>
    </citation>
    <scope>IDENTIFICATION</scope>
    <source>
        <strain evidence="1">cv. Heinz 1706</strain>
    </source>
</reference>
<keyword evidence="2" id="KW-1185">Reference proteome</keyword>
<dbReference type="Gramene" id="Solyc05g023990.2.1">
    <property type="protein sequence ID" value="Solyc05g023990.2.1.1"/>
    <property type="gene ID" value="Solyc05g023990.2"/>
</dbReference>